<proteinExistence type="predicted"/>
<comment type="caution">
    <text evidence="1">The sequence shown here is derived from an EMBL/GenBank/DDBJ whole genome shotgun (WGS) entry which is preliminary data.</text>
</comment>
<feature type="non-terminal residue" evidence="1">
    <location>
        <position position="274"/>
    </location>
</feature>
<dbReference type="Gene3D" id="2.130.10.10">
    <property type="entry name" value="YVTN repeat-like/Quinoprotein amine dehydrogenase"/>
    <property type="match status" value="1"/>
</dbReference>
<name>A0A7C5HE62_UNCW3</name>
<gene>
    <name evidence="1" type="ORF">ENL19_01260</name>
</gene>
<sequence>MLFLLFSLITSNFWIQDQGAFKIFHQKSFVLNRDSANVQIYSIAPINNYFDFIQGDGYYFIASDSAVLRSDTSFNWQVSDYLQFNDMYSYNNGQIFAGITDNNLYTSTNSGASWVIQRPNDFSDSGFISCIISPTFYVASITQRKYYIANRKRIYAKAMAGWIHWQSIPYDTSNGFITGLASSNGGDDSMFIATTKGVYLWSGPDSSLINISSNLPDSNIISIAVSMQTDSNIWVGTTSGLFYTNNRGILWNNYNIHDSILVITVPSENEKNVY</sequence>
<accession>A0A7C5HE62</accession>
<evidence type="ECO:0000313" key="1">
    <source>
        <dbReference type="EMBL" id="HHE04672.1"/>
    </source>
</evidence>
<dbReference type="InterPro" id="IPR015943">
    <property type="entry name" value="WD40/YVTN_repeat-like_dom_sf"/>
</dbReference>
<dbReference type="EMBL" id="DRTB01000091">
    <property type="protein sequence ID" value="HHE04672.1"/>
    <property type="molecule type" value="Genomic_DNA"/>
</dbReference>
<dbReference type="SUPFAM" id="SSF110296">
    <property type="entry name" value="Oligoxyloglucan reducing end-specific cellobiohydrolase"/>
    <property type="match status" value="1"/>
</dbReference>
<dbReference type="AlphaFoldDB" id="A0A7C5HE62"/>
<organism evidence="1">
    <name type="scientific">candidate division WOR-3 bacterium</name>
    <dbReference type="NCBI Taxonomy" id="2052148"/>
    <lineage>
        <taxon>Bacteria</taxon>
        <taxon>Bacteria division WOR-3</taxon>
    </lineage>
</organism>
<dbReference type="Proteomes" id="UP000886110">
    <property type="component" value="Unassembled WGS sequence"/>
</dbReference>
<reference evidence="1" key="1">
    <citation type="journal article" date="2020" name="mSystems">
        <title>Genome- and Community-Level Interaction Insights into Carbon Utilization and Element Cycling Functions of Hydrothermarchaeota in Hydrothermal Sediment.</title>
        <authorList>
            <person name="Zhou Z."/>
            <person name="Liu Y."/>
            <person name="Xu W."/>
            <person name="Pan J."/>
            <person name="Luo Z.H."/>
            <person name="Li M."/>
        </authorList>
    </citation>
    <scope>NUCLEOTIDE SEQUENCE [LARGE SCALE GENOMIC DNA]</scope>
    <source>
        <strain evidence="1">HyVt-74</strain>
    </source>
</reference>
<evidence type="ECO:0008006" key="2">
    <source>
        <dbReference type="Google" id="ProtNLM"/>
    </source>
</evidence>
<protein>
    <recommendedName>
        <fullName evidence="2">Photosynthesis system II assembly factor Ycf48/Hcf136-like domain-containing protein</fullName>
    </recommendedName>
</protein>